<organism evidence="2 3">
    <name type="scientific">[Ruminococcus] torques</name>
    <dbReference type="NCBI Taxonomy" id="33039"/>
    <lineage>
        <taxon>Bacteria</taxon>
        <taxon>Bacillati</taxon>
        <taxon>Bacillota</taxon>
        <taxon>Clostridia</taxon>
        <taxon>Lachnospirales</taxon>
        <taxon>Lachnospiraceae</taxon>
        <taxon>Mediterraneibacter</taxon>
    </lineage>
</organism>
<keyword evidence="1" id="KW-1133">Transmembrane helix</keyword>
<name>A0A174ZC37_9FIRM</name>
<dbReference type="OrthoDB" id="1933061at2"/>
<gene>
    <name evidence="2" type="ORF">ERS852502_00333</name>
</gene>
<sequence length="151" mass="17174">MLLKDNEEKRNIAWRTVMTVTSVLIILIVVFFAVKLFTSNPLTGNWENTDDGMKLTIKNNGTMDIVQALDESTVSVPVDYTIDMEHKRFAIHVNEEKIAKQAEKTKDCSKQELQDIADVMEGTYEYSVEQNVLTLTDSEYGSQKTFEKSGK</sequence>
<evidence type="ECO:0000313" key="3">
    <source>
        <dbReference type="Proteomes" id="UP000078383"/>
    </source>
</evidence>
<protein>
    <submittedName>
        <fullName evidence="2">Uncharacterized protein</fullName>
    </submittedName>
</protein>
<dbReference type="AlphaFoldDB" id="A0A174ZC37"/>
<evidence type="ECO:0000313" key="2">
    <source>
        <dbReference type="EMBL" id="CUQ81551.1"/>
    </source>
</evidence>
<evidence type="ECO:0000256" key="1">
    <source>
        <dbReference type="SAM" id="Phobius"/>
    </source>
</evidence>
<dbReference type="EMBL" id="CZBX01000001">
    <property type="protein sequence ID" value="CUQ81551.1"/>
    <property type="molecule type" value="Genomic_DNA"/>
</dbReference>
<proteinExistence type="predicted"/>
<keyword evidence="1" id="KW-0812">Transmembrane</keyword>
<dbReference type="RefSeq" id="WP_054751049.1">
    <property type="nucleotide sequence ID" value="NZ_CZBX01000001.1"/>
</dbReference>
<keyword evidence="1" id="KW-0472">Membrane</keyword>
<dbReference type="Proteomes" id="UP000078383">
    <property type="component" value="Unassembled WGS sequence"/>
</dbReference>
<feature type="transmembrane region" description="Helical" evidence="1">
    <location>
        <begin position="12"/>
        <end position="34"/>
    </location>
</feature>
<accession>A0A174ZC37</accession>
<reference evidence="2 3" key="1">
    <citation type="submission" date="2015-09" db="EMBL/GenBank/DDBJ databases">
        <authorList>
            <consortium name="Pathogen Informatics"/>
        </authorList>
    </citation>
    <scope>NUCLEOTIDE SEQUENCE [LARGE SCALE GENOMIC DNA]</scope>
    <source>
        <strain evidence="2 3">2789STDY5834889</strain>
    </source>
</reference>